<feature type="transmembrane region" description="Helical" evidence="1">
    <location>
        <begin position="210"/>
        <end position="229"/>
    </location>
</feature>
<organism evidence="2 3">
    <name type="scientific">Triparma strigata</name>
    <dbReference type="NCBI Taxonomy" id="1606541"/>
    <lineage>
        <taxon>Eukaryota</taxon>
        <taxon>Sar</taxon>
        <taxon>Stramenopiles</taxon>
        <taxon>Ochrophyta</taxon>
        <taxon>Bolidophyceae</taxon>
        <taxon>Parmales</taxon>
        <taxon>Triparmaceae</taxon>
        <taxon>Triparma</taxon>
    </lineage>
</organism>
<feature type="transmembrane region" description="Helical" evidence="1">
    <location>
        <begin position="102"/>
        <end position="120"/>
    </location>
</feature>
<keyword evidence="1" id="KW-0812">Transmembrane</keyword>
<comment type="caution">
    <text evidence="2">The sequence shown here is derived from an EMBL/GenBank/DDBJ whole genome shotgun (WGS) entry which is preliminary data.</text>
</comment>
<sequence length="267" mass="30746">MSHSADPTSYPSDDLDTCLAVMAMSKVFGNPGTDGTYMSNYRFFVANKHPVLGIFMCHPLHPYSRVERVFGLFAVTMWSLFVAVLLDSVWYTTFEETWERVAINSALIIPVDIITYQLLCQPMCQNKNRTWCYKSKDRCSGLGHFVYTVIALASAFYLAMLVKLLKECGEDREDFRRGRAPRHDGGRTRPYADDECTTATVITETLEAKALNWFVLWFVTWTSVFYARWKWGGDRRWFYRLHGNEQVAVRGDFSPGERKDVKEFGGL</sequence>
<proteinExistence type="predicted"/>
<name>A0A9W7BCA0_9STRA</name>
<dbReference type="EMBL" id="BRXY01000298">
    <property type="protein sequence ID" value="GMH85057.1"/>
    <property type="molecule type" value="Genomic_DNA"/>
</dbReference>
<keyword evidence="1" id="KW-1133">Transmembrane helix</keyword>
<feature type="transmembrane region" description="Helical" evidence="1">
    <location>
        <begin position="69"/>
        <end position="90"/>
    </location>
</feature>
<evidence type="ECO:0000256" key="1">
    <source>
        <dbReference type="SAM" id="Phobius"/>
    </source>
</evidence>
<feature type="transmembrane region" description="Helical" evidence="1">
    <location>
        <begin position="141"/>
        <end position="162"/>
    </location>
</feature>
<keyword evidence="3" id="KW-1185">Reference proteome</keyword>
<reference evidence="3" key="1">
    <citation type="journal article" date="2023" name="Commun. Biol.">
        <title>Genome analysis of Parmales, the sister group of diatoms, reveals the evolutionary specialization of diatoms from phago-mixotrophs to photoautotrophs.</title>
        <authorList>
            <person name="Ban H."/>
            <person name="Sato S."/>
            <person name="Yoshikawa S."/>
            <person name="Yamada K."/>
            <person name="Nakamura Y."/>
            <person name="Ichinomiya M."/>
            <person name="Sato N."/>
            <person name="Blanc-Mathieu R."/>
            <person name="Endo H."/>
            <person name="Kuwata A."/>
            <person name="Ogata H."/>
        </authorList>
    </citation>
    <scope>NUCLEOTIDE SEQUENCE [LARGE SCALE GENOMIC DNA]</scope>
    <source>
        <strain evidence="3">NIES 3701</strain>
    </source>
</reference>
<dbReference type="AlphaFoldDB" id="A0A9W7BCA0"/>
<evidence type="ECO:0000313" key="2">
    <source>
        <dbReference type="EMBL" id="GMH85057.1"/>
    </source>
</evidence>
<accession>A0A9W7BCA0</accession>
<evidence type="ECO:0000313" key="3">
    <source>
        <dbReference type="Proteomes" id="UP001165085"/>
    </source>
</evidence>
<keyword evidence="1" id="KW-0472">Membrane</keyword>
<dbReference type="Proteomes" id="UP001165085">
    <property type="component" value="Unassembled WGS sequence"/>
</dbReference>
<protein>
    <submittedName>
        <fullName evidence="2">Uncharacterized protein</fullName>
    </submittedName>
</protein>
<dbReference type="OrthoDB" id="191961at2759"/>
<gene>
    <name evidence="2" type="ORF">TrST_g12850</name>
</gene>